<accession>A0A2S9I869</accession>
<dbReference type="Proteomes" id="UP000239181">
    <property type="component" value="Unassembled WGS sequence"/>
</dbReference>
<dbReference type="AlphaFoldDB" id="A0A2S9I869"/>
<keyword evidence="2" id="KW-1185">Reference proteome</keyword>
<evidence type="ECO:0000313" key="1">
    <source>
        <dbReference type="EMBL" id="PRD13992.1"/>
    </source>
</evidence>
<name>A0A2S9I869_9GAMM</name>
<protein>
    <submittedName>
        <fullName evidence="1">Uncharacterized protein</fullName>
    </submittedName>
</protein>
<evidence type="ECO:0000313" key="2">
    <source>
        <dbReference type="Proteomes" id="UP000239181"/>
    </source>
</evidence>
<reference evidence="1 2" key="1">
    <citation type="submission" date="2017-10" db="EMBL/GenBank/DDBJ databases">
        <title>Draft genome of two endophytic bacteria isolated from 'guarana' Paullinia cupana (Mart.) Ducke.</title>
        <authorList>
            <person name="Siqueira K.A."/>
            <person name="Liotti R.G."/>
            <person name="Mendes T.A."/>
            <person name="Soares M.A."/>
        </authorList>
    </citation>
    <scope>NUCLEOTIDE SEQUENCE [LARGE SCALE GENOMIC DNA]</scope>
    <source>
        <strain evidence="1 2">342</strain>
    </source>
</reference>
<dbReference type="EMBL" id="PDET01000014">
    <property type="protein sequence ID" value="PRD13992.1"/>
    <property type="molecule type" value="Genomic_DNA"/>
</dbReference>
<proteinExistence type="predicted"/>
<comment type="caution">
    <text evidence="1">The sequence shown here is derived from an EMBL/GenBank/DDBJ whole genome shotgun (WGS) entry which is preliminary data.</text>
</comment>
<sequence length="63" mass="7321">MMKNISWIKKFQHRLLNLMKMRLSKFMTLTKVEITRNQKVTLNGLKNTTWITALAVNVEVAGS</sequence>
<organism evidence="1 2">
    <name type="scientific">Pantoea coffeiphila</name>
    <dbReference type="NCBI Taxonomy" id="1465635"/>
    <lineage>
        <taxon>Bacteria</taxon>
        <taxon>Pseudomonadati</taxon>
        <taxon>Pseudomonadota</taxon>
        <taxon>Gammaproteobacteria</taxon>
        <taxon>Enterobacterales</taxon>
        <taxon>Erwiniaceae</taxon>
        <taxon>Pantoea</taxon>
    </lineage>
</organism>
<gene>
    <name evidence="1" type="ORF">CQW29_18480</name>
</gene>